<evidence type="ECO:0000313" key="4">
    <source>
        <dbReference type="EnsemblFungi" id="MVLG_05975T0"/>
    </source>
</evidence>
<evidence type="ECO:0000256" key="1">
    <source>
        <dbReference type="SAM" id="MobiDB-lite"/>
    </source>
</evidence>
<dbReference type="EnsemblFungi" id="MVLG_05975T0">
    <property type="protein sequence ID" value="MVLG_05975T0"/>
    <property type="gene ID" value="MVLG_05975"/>
</dbReference>
<evidence type="ECO:0000313" key="5">
    <source>
        <dbReference type="Proteomes" id="UP000017200"/>
    </source>
</evidence>
<dbReference type="GO" id="GO:0006355">
    <property type="term" value="P:regulation of DNA-templated transcription"/>
    <property type="evidence" value="ECO:0007669"/>
    <property type="project" value="InterPro"/>
</dbReference>
<reference evidence="5" key="1">
    <citation type="submission" date="2010-11" db="EMBL/GenBank/DDBJ databases">
        <title>The genome sequence of Microbotryum violaceum strain p1A1 Lamole.</title>
        <authorList>
            <person name="Cuomo C."/>
            <person name="Perlin M."/>
            <person name="Young S.K."/>
            <person name="Zeng Q."/>
            <person name="Gargeya S."/>
            <person name="Alvarado L."/>
            <person name="Berlin A."/>
            <person name="Chapman S.B."/>
            <person name="Chen Z."/>
            <person name="Freedman E."/>
            <person name="Gellesch M."/>
            <person name="Goldberg J."/>
            <person name="Griggs A."/>
            <person name="Gujja S."/>
            <person name="Heilman E."/>
            <person name="Heiman D."/>
            <person name="Howarth C."/>
            <person name="Mehta T."/>
            <person name="Neiman D."/>
            <person name="Pearson M."/>
            <person name="Roberts A."/>
            <person name="Saif S."/>
            <person name="Shea T."/>
            <person name="Shenoy N."/>
            <person name="Sisk P."/>
            <person name="Stolte C."/>
            <person name="Sykes S."/>
            <person name="White J."/>
            <person name="Yandava C."/>
            <person name="Haas B."/>
            <person name="Nusbaum C."/>
            <person name="Birren B."/>
        </authorList>
    </citation>
    <scope>NUCLEOTIDE SEQUENCE [LARGE SCALE GENOMIC DNA]</scope>
    <source>
        <strain evidence="5">p1A1 Lamole</strain>
    </source>
</reference>
<evidence type="ECO:0000259" key="2">
    <source>
        <dbReference type="Pfam" id="PF08446"/>
    </source>
</evidence>
<feature type="region of interest" description="Disordered" evidence="1">
    <location>
        <begin position="162"/>
        <end position="183"/>
    </location>
</feature>
<organism evidence="3">
    <name type="scientific">Microbotryum lychnidis-dioicae (strain p1A1 Lamole / MvSl-1064)</name>
    <name type="common">Anther smut fungus</name>
    <dbReference type="NCBI Taxonomy" id="683840"/>
    <lineage>
        <taxon>Eukaryota</taxon>
        <taxon>Fungi</taxon>
        <taxon>Dikarya</taxon>
        <taxon>Basidiomycota</taxon>
        <taxon>Pucciniomycotina</taxon>
        <taxon>Microbotryomycetes</taxon>
        <taxon>Microbotryales</taxon>
        <taxon>Microbotryaceae</taxon>
        <taxon>Microbotryum</taxon>
    </lineage>
</organism>
<dbReference type="Pfam" id="PF08446">
    <property type="entry name" value="PAS_2"/>
    <property type="match status" value="1"/>
</dbReference>
<evidence type="ECO:0000313" key="3">
    <source>
        <dbReference type="EMBL" id="KDE03547.1"/>
    </source>
</evidence>
<dbReference type="InParanoid" id="U5HFU9"/>
<gene>
    <name evidence="3" type="ORF">MVLG_05975</name>
</gene>
<proteinExistence type="predicted"/>
<accession>U5HFU9</accession>
<keyword evidence="5" id="KW-1185">Reference proteome</keyword>
<feature type="domain" description="PAS fold-2" evidence="2">
    <location>
        <begin position="59"/>
        <end position="120"/>
    </location>
</feature>
<reference evidence="3" key="2">
    <citation type="submission" date="2010-11" db="EMBL/GenBank/DDBJ databases">
        <authorList>
            <consortium name="The Broad Institute Genome Sequencing Platform"/>
            <person name="Earl A."/>
            <person name="Ward D."/>
            <person name="Feldgarden M."/>
            <person name="Gevers D."/>
            <person name="Butler R."/>
            <person name="Young S.K."/>
            <person name="Zeng Q."/>
            <person name="Gargeya S."/>
            <person name="Fitzgerald M."/>
            <person name="Haas B."/>
            <person name="Abouelleil A."/>
            <person name="Alvarado L."/>
            <person name="Arachchi H.M."/>
            <person name="Berlin A."/>
            <person name="Brown A."/>
            <person name="Chapman S.B."/>
            <person name="Chen Z."/>
            <person name="Dunbar C."/>
            <person name="Freedman E."/>
            <person name="Gearin G."/>
            <person name="Gellesch M."/>
            <person name="Goldberg J."/>
            <person name="Griggs A."/>
            <person name="Gujja S."/>
            <person name="Heilman E."/>
            <person name="Heiman D."/>
            <person name="Howarth C."/>
            <person name="Larson L."/>
            <person name="Lui A."/>
            <person name="MacDonald P.J.P."/>
            <person name="Mehta T."/>
            <person name="Montmayeur A."/>
            <person name="Murphy C."/>
            <person name="Neiman D."/>
            <person name="Pearson M."/>
            <person name="Priest M."/>
            <person name="Roberts A."/>
            <person name="Saif S."/>
            <person name="Shea T."/>
            <person name="Shenoy N."/>
            <person name="Sisk P."/>
            <person name="Stolte C."/>
            <person name="Sykes S."/>
            <person name="White J."/>
            <person name="Yandava C."/>
            <person name="Wortman J."/>
            <person name="Nusbaum C."/>
            <person name="Birren B."/>
        </authorList>
    </citation>
    <scope>NUCLEOTIDE SEQUENCE</scope>
    <source>
        <strain evidence="3">P1A1 Lamole</strain>
    </source>
</reference>
<dbReference type="STRING" id="683840.U5HFU9"/>
<sequence length="183" mass="19851">MPNHGEQEKFVEDEARSVDKLITPSGVEMWFASVCSPRDEGGDVVSSPQSPLPQPIFYHTVQAFGVLFALEEDTHSNFKVIQVSDNSEKLLGVKAETWLSIPNFTALLEQSSLDTFLDAVDALDDGLALDVDVPRGVSGVPGGQLAVAAAVADDFRFRRPSPPSLNADLPEHLCKPYRPNSSD</sequence>
<name>U5HFU9_USTV1</name>
<dbReference type="EMBL" id="AEIJ01000664">
    <property type="status" value="NOT_ANNOTATED_CDS"/>
    <property type="molecule type" value="Genomic_DNA"/>
</dbReference>
<dbReference type="EMBL" id="GL541735">
    <property type="protein sequence ID" value="KDE03547.1"/>
    <property type="molecule type" value="Genomic_DNA"/>
</dbReference>
<dbReference type="Proteomes" id="UP000017200">
    <property type="component" value="Unassembled WGS sequence"/>
</dbReference>
<reference evidence="4" key="4">
    <citation type="submission" date="2015-06" db="UniProtKB">
        <authorList>
            <consortium name="EnsemblFungi"/>
        </authorList>
    </citation>
    <scope>IDENTIFICATION</scope>
</reference>
<dbReference type="SUPFAM" id="SSF55785">
    <property type="entry name" value="PYP-like sensor domain (PAS domain)"/>
    <property type="match status" value="1"/>
</dbReference>
<dbReference type="HOGENOM" id="CLU_1476223_0_0_1"/>
<dbReference type="InterPro" id="IPR035965">
    <property type="entry name" value="PAS-like_dom_sf"/>
</dbReference>
<protein>
    <recommendedName>
        <fullName evidence="2">PAS fold-2 domain-containing protein</fullName>
    </recommendedName>
</protein>
<dbReference type="AlphaFoldDB" id="U5HFU9"/>
<dbReference type="Gene3D" id="3.30.450.20">
    <property type="entry name" value="PAS domain"/>
    <property type="match status" value="1"/>
</dbReference>
<reference evidence="3 5" key="3">
    <citation type="journal article" date="2015" name="BMC Genomics">
        <title>Sex and parasites: genomic and transcriptomic analysis of Microbotryum lychnidis-dioicae, the biotrophic and plant-castrating anther smut fungus.</title>
        <authorList>
            <person name="Perlin M.H."/>
            <person name="Amselem J."/>
            <person name="Fontanillas E."/>
            <person name="Toh S.S."/>
            <person name="Chen Z."/>
            <person name="Goldberg J."/>
            <person name="Duplessis S."/>
            <person name="Henrissat B."/>
            <person name="Young S."/>
            <person name="Zeng Q."/>
            <person name="Aguileta G."/>
            <person name="Petit E."/>
            <person name="Badouin H."/>
            <person name="Andrews J."/>
            <person name="Razeeq D."/>
            <person name="Gabaldon T."/>
            <person name="Quesneville H."/>
            <person name="Giraud T."/>
            <person name="Hood M.E."/>
            <person name="Schultz D.J."/>
            <person name="Cuomo C.A."/>
        </authorList>
    </citation>
    <scope>NUCLEOTIDE SEQUENCE [LARGE SCALE GENOMIC DNA]</scope>
    <source>
        <strain evidence="5">p1A1 Lamole</strain>
        <strain evidence="3">P1A1 Lamole</strain>
    </source>
</reference>
<dbReference type="InterPro" id="IPR013654">
    <property type="entry name" value="PAS_2"/>
</dbReference>